<accession>A0A1H1A9F6</accession>
<dbReference type="EMBL" id="FNKP01000001">
    <property type="protein sequence ID" value="SDQ36249.1"/>
    <property type="molecule type" value="Genomic_DNA"/>
</dbReference>
<dbReference type="Proteomes" id="UP000183487">
    <property type="component" value="Unassembled WGS sequence"/>
</dbReference>
<gene>
    <name evidence="1" type="ORF">SAMN05443245_1087</name>
</gene>
<evidence type="ECO:0000313" key="2">
    <source>
        <dbReference type="Proteomes" id="UP000183487"/>
    </source>
</evidence>
<sequence>MLGLADWMRGNGAAREIGRGVAYLFRNFADGLMPFVTRGNPSVSTCLVLGIGQHGGPTSTRCGRPGFLSNVCSAAEAVVS</sequence>
<organism evidence="1 2">
    <name type="scientific">Paraburkholderia fungorum</name>
    <dbReference type="NCBI Taxonomy" id="134537"/>
    <lineage>
        <taxon>Bacteria</taxon>
        <taxon>Pseudomonadati</taxon>
        <taxon>Pseudomonadota</taxon>
        <taxon>Betaproteobacteria</taxon>
        <taxon>Burkholderiales</taxon>
        <taxon>Burkholderiaceae</taxon>
        <taxon>Paraburkholderia</taxon>
    </lineage>
</organism>
<protein>
    <submittedName>
        <fullName evidence="1">Uncharacterized protein</fullName>
    </submittedName>
</protein>
<name>A0A1H1A9F6_9BURK</name>
<reference evidence="2" key="1">
    <citation type="submission" date="2016-10" db="EMBL/GenBank/DDBJ databases">
        <authorList>
            <person name="Varghese N."/>
        </authorList>
    </citation>
    <scope>NUCLEOTIDE SEQUENCE [LARGE SCALE GENOMIC DNA]</scope>
    <source>
        <strain evidence="2">GAS106B</strain>
    </source>
</reference>
<dbReference type="AlphaFoldDB" id="A0A1H1A9F6"/>
<keyword evidence="2" id="KW-1185">Reference proteome</keyword>
<proteinExistence type="predicted"/>
<evidence type="ECO:0000313" key="1">
    <source>
        <dbReference type="EMBL" id="SDQ36249.1"/>
    </source>
</evidence>